<dbReference type="AlphaFoldDB" id="E6S8L6"/>
<gene>
    <name evidence="1" type="ordered locus">Intca_2676</name>
</gene>
<sequence>MSGNYSLDDLLAAELAGREYPDPDLIERLAEQRAHELLHERAVEMLGLARREALDRHGPAWAALIADQAAAEWEVAG</sequence>
<dbReference type="RefSeq" id="WP_013493492.1">
    <property type="nucleotide sequence ID" value="NC_014830.1"/>
</dbReference>
<evidence type="ECO:0000313" key="1">
    <source>
        <dbReference type="EMBL" id="ADU49178.1"/>
    </source>
</evidence>
<dbReference type="EMBL" id="CP002343">
    <property type="protein sequence ID" value="ADU49178.1"/>
    <property type="molecule type" value="Genomic_DNA"/>
</dbReference>
<dbReference type="STRING" id="710696.Intca_2676"/>
<dbReference type="HOGENOM" id="CLU_2633336_0_0_11"/>
<keyword evidence="2" id="KW-1185">Reference proteome</keyword>
<protein>
    <submittedName>
        <fullName evidence="1">Uncharacterized protein</fullName>
    </submittedName>
</protein>
<dbReference type="KEGG" id="ica:Intca_2676"/>
<accession>E6S8L6</accession>
<name>E6S8L6_INTC7</name>
<reference evidence="1 2" key="1">
    <citation type="journal article" date="2010" name="Stand. Genomic Sci.">
        <title>Complete genome sequence of Intrasporangium calvum type strain (7 KIP).</title>
        <authorList>
            <person name="Del Rio T.G."/>
            <person name="Chertkov O."/>
            <person name="Yasawong M."/>
            <person name="Lucas S."/>
            <person name="Deshpande S."/>
            <person name="Cheng J.F."/>
            <person name="Detter C."/>
            <person name="Tapia R."/>
            <person name="Han C."/>
            <person name="Goodwin L."/>
            <person name="Pitluck S."/>
            <person name="Liolios K."/>
            <person name="Ivanova N."/>
            <person name="Mavromatis K."/>
            <person name="Pati A."/>
            <person name="Chen A."/>
            <person name="Palaniappan K."/>
            <person name="Land M."/>
            <person name="Hauser L."/>
            <person name="Chang Y.J."/>
            <person name="Jeffries C.D."/>
            <person name="Rohde M."/>
            <person name="Pukall R."/>
            <person name="Sikorski J."/>
            <person name="Goker M."/>
            <person name="Woyke T."/>
            <person name="Bristow J."/>
            <person name="Eisen J.A."/>
            <person name="Markowitz V."/>
            <person name="Hugenholtz P."/>
            <person name="Kyrpides N.C."/>
            <person name="Klenk H.P."/>
            <person name="Lapidus A."/>
        </authorList>
    </citation>
    <scope>NUCLEOTIDE SEQUENCE [LARGE SCALE GENOMIC DNA]</scope>
    <source>
        <strain evidence="2">ATCC 23552 / DSM 43043 / JCM 3097 / NBRC 12989 / 7 KIP</strain>
    </source>
</reference>
<proteinExistence type="predicted"/>
<dbReference type="Proteomes" id="UP000008914">
    <property type="component" value="Chromosome"/>
</dbReference>
<organism evidence="1 2">
    <name type="scientific">Intrasporangium calvum (strain ATCC 23552 / DSM 43043 / JCM 3097 / NBRC 12989 / NCIMB 10167 / NRRL B-3866 / 7 KIP)</name>
    <dbReference type="NCBI Taxonomy" id="710696"/>
    <lineage>
        <taxon>Bacteria</taxon>
        <taxon>Bacillati</taxon>
        <taxon>Actinomycetota</taxon>
        <taxon>Actinomycetes</taxon>
        <taxon>Micrococcales</taxon>
        <taxon>Intrasporangiaceae</taxon>
        <taxon>Intrasporangium</taxon>
    </lineage>
</organism>
<evidence type="ECO:0000313" key="2">
    <source>
        <dbReference type="Proteomes" id="UP000008914"/>
    </source>
</evidence>